<dbReference type="RefSeq" id="WP_147686523.1">
    <property type="nucleotide sequence ID" value="NZ_VDUX01000004.1"/>
</dbReference>
<dbReference type="InterPro" id="IPR023393">
    <property type="entry name" value="START-like_dom_sf"/>
</dbReference>
<dbReference type="EMBL" id="VDUX01000004">
    <property type="protein sequence ID" value="TXL60861.1"/>
    <property type="molecule type" value="Genomic_DNA"/>
</dbReference>
<accession>A0A5C8NJ90</accession>
<dbReference type="Gene3D" id="3.30.530.20">
    <property type="match status" value="1"/>
</dbReference>
<dbReference type="PANTHER" id="PTHR36166:SF1">
    <property type="entry name" value="SRPBCC DOMAIN-CONTAINING PROTEIN"/>
    <property type="match status" value="1"/>
</dbReference>
<comment type="caution">
    <text evidence="1">The sequence shown here is derived from an EMBL/GenBank/DDBJ whole genome shotgun (WGS) entry which is preliminary data.</text>
</comment>
<dbReference type="CDD" id="cd07822">
    <property type="entry name" value="SRPBCC_4"/>
    <property type="match status" value="1"/>
</dbReference>
<evidence type="ECO:0000313" key="1">
    <source>
        <dbReference type="EMBL" id="TXL60861.1"/>
    </source>
</evidence>
<dbReference type="OrthoDB" id="191189at2"/>
<name>A0A5C8NJ90_9ACTN</name>
<gene>
    <name evidence="1" type="ORF">FHP06_10590</name>
</gene>
<dbReference type="Pfam" id="PF10604">
    <property type="entry name" value="Polyketide_cyc2"/>
    <property type="match status" value="1"/>
</dbReference>
<proteinExistence type="predicted"/>
<dbReference type="SUPFAM" id="SSF55961">
    <property type="entry name" value="Bet v1-like"/>
    <property type="match status" value="1"/>
</dbReference>
<dbReference type="PANTHER" id="PTHR36166">
    <property type="entry name" value="CHROMOSOME 9, WHOLE GENOME SHOTGUN SEQUENCE"/>
    <property type="match status" value="1"/>
</dbReference>
<protein>
    <submittedName>
        <fullName evidence="1">SRPBCC domain-containing protein</fullName>
    </submittedName>
</protein>
<reference evidence="1 2" key="1">
    <citation type="submission" date="2019-06" db="EMBL/GenBank/DDBJ databases">
        <title>Aeromicrobium sp. nov., isolated from a maize field.</title>
        <authorList>
            <person name="Lin S.-Y."/>
            <person name="Tsai C.-F."/>
            <person name="Young C.-C."/>
        </authorList>
    </citation>
    <scope>NUCLEOTIDE SEQUENCE [LARGE SCALE GENOMIC DNA]</scope>
    <source>
        <strain evidence="1 2">CC-CFT486</strain>
    </source>
</reference>
<keyword evidence="2" id="KW-1185">Reference proteome</keyword>
<organism evidence="1 2">
    <name type="scientific">Aeromicrobium terrae</name>
    <dbReference type="NCBI Taxonomy" id="2498846"/>
    <lineage>
        <taxon>Bacteria</taxon>
        <taxon>Bacillati</taxon>
        <taxon>Actinomycetota</taxon>
        <taxon>Actinomycetes</taxon>
        <taxon>Propionibacteriales</taxon>
        <taxon>Nocardioidaceae</taxon>
        <taxon>Aeromicrobium</taxon>
    </lineage>
</organism>
<sequence>MAEFRTTFPVAADAATVWRVLVDLPRWSEWNTAIPTISGEAAVGSTLSMKLAMPRRPSATVKATLTDLEPKVLFRWHGNVAGDWFFAGTREVALDEQPDGSTRVTHVETVTGLFYPVFRLMMGGAIQEHHENFNASLRDRAESVD</sequence>
<evidence type="ECO:0000313" key="2">
    <source>
        <dbReference type="Proteomes" id="UP000321571"/>
    </source>
</evidence>
<dbReference type="Proteomes" id="UP000321571">
    <property type="component" value="Unassembled WGS sequence"/>
</dbReference>
<dbReference type="AlphaFoldDB" id="A0A5C8NJ90"/>
<dbReference type="InterPro" id="IPR019587">
    <property type="entry name" value="Polyketide_cyclase/dehydratase"/>
</dbReference>